<accession>A0A7S5YB24</accession>
<reference evidence="2" key="1">
    <citation type="submission" date="2020-04" db="EMBL/GenBank/DDBJ databases">
        <title>Efficient Dilution-to-Extinction isolation of novel virus-host model systems for fastidious heterotrophic bacteria.</title>
        <authorList>
            <person name="Buchholz H.H."/>
            <person name="Temperton B."/>
            <person name="Michelsen M."/>
            <person name="Allen M."/>
        </authorList>
    </citation>
    <scope>NUCLEOTIDE SEQUENCE [LARGE SCALE GENOMIC DNA]</scope>
</reference>
<name>A0A7S5YB24_9CAUD</name>
<evidence type="ECO:0000313" key="1">
    <source>
        <dbReference type="EMBL" id="QLF88152.1"/>
    </source>
</evidence>
<keyword evidence="2" id="KW-1185">Reference proteome</keyword>
<dbReference type="Proteomes" id="UP000594646">
    <property type="component" value="Genome"/>
</dbReference>
<sequence length="63" mass="7227">MRHSNKEDNMQILVLDTFDNWGHMVSKVDKGVLATALKDAEDNLTPEQPKEVIIYQTPEDDLE</sequence>
<dbReference type="EMBL" id="MT375523">
    <property type="protein sequence ID" value="QLF88152.1"/>
    <property type="molecule type" value="Genomic_DNA"/>
</dbReference>
<protein>
    <submittedName>
        <fullName evidence="1">VCBS repeat protein</fullName>
    </submittedName>
</protein>
<evidence type="ECO:0000313" key="2">
    <source>
        <dbReference type="Proteomes" id="UP000594646"/>
    </source>
</evidence>
<proteinExistence type="predicted"/>
<organism evidence="1 2">
    <name type="scientific">Pelagibacter phage Eyrgjafa EXVC018P</name>
    <dbReference type="NCBI Taxonomy" id="2736227"/>
    <lineage>
        <taxon>Viruses</taxon>
        <taxon>Duplodnaviria</taxon>
        <taxon>Heunggongvirae</taxon>
        <taxon>Uroviricota</taxon>
        <taxon>Caudoviricetes</taxon>
        <taxon>Autographivirales</taxon>
        <taxon>Fussvirus</taxon>
        <taxon>Fussvirus Eyrgjafa EXVC018P</taxon>
    </lineage>
</organism>
<gene>
    <name evidence="1" type="ORF">Eyrgjafa_gp_6</name>
</gene>